<sequence length="330" mass="37703">MKTAELKKKIVFSLIMIITCFTLLNYANGYIHIKADIGQTYVKIKEKEMKYMYGERTSQGDRYTGGSSNSNGDNVTYNSNSTYDGKVLNSLINSNSNGFMYLREQNVKSSGGDFEFNDFMYKPEVKSITQQLKSQVESDSYRDKKLGFYYINDFEYTFDALKELEPVIAKTAKAQKMPKAFLSAVLFREMMFLGQEDILDGVPILGGKSIGICQIGIDNVRLNEQVVHGKSSLIVNYSDKLIREMLETPELAVYFCAVQLKARAIQITGDKNINLNNLKKEQLNKILAEYNQSKISKNIGPIKTKEKYAEETYTYYQLFSKYYNSEESSK</sequence>
<dbReference type="PATRIC" id="fig|1330534.3.peg.1098"/>
<gene>
    <name evidence="1" type="ORF">L323_05495</name>
</gene>
<evidence type="ECO:0000313" key="2">
    <source>
        <dbReference type="Proteomes" id="UP000016860"/>
    </source>
</evidence>
<protein>
    <submittedName>
        <fullName evidence="1">Uncharacterized protein</fullName>
    </submittedName>
</protein>
<dbReference type="Proteomes" id="UP000016860">
    <property type="component" value="Unassembled WGS sequence"/>
</dbReference>
<dbReference type="OrthoDB" id="1737924at2"/>
<reference evidence="1 2" key="1">
    <citation type="journal article" date="2013" name="Genome Announc.">
        <title>Draft Genome Sequence of the Cellulolytic Bacterium Clostridium papyrosolvens C7 (ATCC 700395).</title>
        <authorList>
            <person name="Zepeda V."/>
            <person name="Dassa B."/>
            <person name="Borovok I."/>
            <person name="Lamed R."/>
            <person name="Bayer E.A."/>
            <person name="Cate J.H."/>
        </authorList>
    </citation>
    <scope>NUCLEOTIDE SEQUENCE [LARGE SCALE GENOMIC DNA]</scope>
    <source>
        <strain evidence="1 2">C7</strain>
    </source>
</reference>
<accession>U4R5X8</accession>
<dbReference type="EMBL" id="ATAY01000020">
    <property type="protein sequence ID" value="EPR13327.1"/>
    <property type="molecule type" value="Genomic_DNA"/>
</dbReference>
<dbReference type="AlphaFoldDB" id="U4R5X8"/>
<evidence type="ECO:0000313" key="1">
    <source>
        <dbReference type="EMBL" id="EPR13327.1"/>
    </source>
</evidence>
<dbReference type="STRING" id="1330534.L323_05495"/>
<name>U4R5X8_9FIRM</name>
<organism evidence="1 2">
    <name type="scientific">Ruminiclostridium papyrosolvens C7</name>
    <dbReference type="NCBI Taxonomy" id="1330534"/>
    <lineage>
        <taxon>Bacteria</taxon>
        <taxon>Bacillati</taxon>
        <taxon>Bacillota</taxon>
        <taxon>Clostridia</taxon>
        <taxon>Eubacteriales</taxon>
        <taxon>Oscillospiraceae</taxon>
        <taxon>Ruminiclostridium</taxon>
    </lineage>
</organism>
<comment type="caution">
    <text evidence="1">The sequence shown here is derived from an EMBL/GenBank/DDBJ whole genome shotgun (WGS) entry which is preliminary data.</text>
</comment>
<dbReference type="RefSeq" id="WP_020814683.1">
    <property type="nucleotide sequence ID" value="NZ_ATAY01000020.1"/>
</dbReference>
<proteinExistence type="predicted"/>